<dbReference type="KEGG" id="nml:Namu_4242"/>
<accession>C8XJH0</accession>
<dbReference type="GO" id="GO:0005737">
    <property type="term" value="C:cytoplasm"/>
    <property type="evidence" value="ECO:0007669"/>
    <property type="project" value="TreeGrafter"/>
</dbReference>
<dbReference type="RefSeq" id="WP_015749356.1">
    <property type="nucleotide sequence ID" value="NC_013235.1"/>
</dbReference>
<evidence type="ECO:0000313" key="2">
    <source>
        <dbReference type="EMBL" id="ACV80531.1"/>
    </source>
</evidence>
<dbReference type="OrthoDB" id="3174087at2"/>
<dbReference type="InterPro" id="IPR001509">
    <property type="entry name" value="Epimerase_deHydtase"/>
</dbReference>
<protein>
    <submittedName>
        <fullName evidence="2">NAD-dependent epimerase/dehydratase</fullName>
    </submittedName>
</protein>
<dbReference type="SUPFAM" id="SSF51735">
    <property type="entry name" value="NAD(P)-binding Rossmann-fold domains"/>
    <property type="match status" value="1"/>
</dbReference>
<feature type="domain" description="NAD-dependent epimerase/dehydratase" evidence="1">
    <location>
        <begin position="3"/>
        <end position="214"/>
    </location>
</feature>
<dbReference type="EMBL" id="CP001737">
    <property type="protein sequence ID" value="ACV80531.1"/>
    <property type="molecule type" value="Genomic_DNA"/>
</dbReference>
<dbReference type="InterPro" id="IPR051783">
    <property type="entry name" value="NAD(P)-dependent_oxidoreduct"/>
</dbReference>
<dbReference type="Proteomes" id="UP000002218">
    <property type="component" value="Chromosome"/>
</dbReference>
<evidence type="ECO:0000259" key="1">
    <source>
        <dbReference type="Pfam" id="PF01370"/>
    </source>
</evidence>
<sequence length="324" mass="33920">MKVLVTGATSLVGRVTVRRLVDRGDEVTTLQRGTTDLPGRALRGSLTDPDAVERACAGQDAVIHLAARVGAAGPWSEFERVNVTGTANLLAAARRAGAGAFVHVSSPSVAHAGRSLVGAEADPANPATARGAYARSKALGERAALAASSPAMPVVVLRPHLIWGPGDTQLVGRVVDRARRGRLALVGPGTALVDTLYVDNAADALVAALDQAPRLGGRVFVLSNGQPRTAAELTARVLAAAGLTVTPRHVPRWLAVAGGSLVEQVWARTGRTDDPPMTRFLAEQLATAHWFRQAPAQAALHWRPAVGLDEGFARLADWFRSGRV</sequence>
<proteinExistence type="predicted"/>
<dbReference type="GO" id="GO:0004029">
    <property type="term" value="F:aldehyde dehydrogenase (NAD+) activity"/>
    <property type="evidence" value="ECO:0007669"/>
    <property type="project" value="TreeGrafter"/>
</dbReference>
<dbReference type="InterPro" id="IPR036291">
    <property type="entry name" value="NAD(P)-bd_dom_sf"/>
</dbReference>
<dbReference type="InParanoid" id="C8XJH0"/>
<dbReference type="PANTHER" id="PTHR48079:SF6">
    <property type="entry name" value="NAD(P)-BINDING DOMAIN-CONTAINING PROTEIN-RELATED"/>
    <property type="match status" value="1"/>
</dbReference>
<dbReference type="Pfam" id="PF01370">
    <property type="entry name" value="Epimerase"/>
    <property type="match status" value="1"/>
</dbReference>
<gene>
    <name evidence="2" type="ordered locus">Namu_4242</name>
</gene>
<reference evidence="3" key="1">
    <citation type="submission" date="2009-09" db="EMBL/GenBank/DDBJ databases">
        <title>The complete genome of Nakamurella multipartita DSM 44233.</title>
        <authorList>
            <consortium name="US DOE Joint Genome Institute (JGI-PGF)"/>
            <person name="Lucas S."/>
            <person name="Copeland A."/>
            <person name="Lapidus A."/>
            <person name="Glavina del Rio T."/>
            <person name="Dalin E."/>
            <person name="Tice H."/>
            <person name="Bruce D."/>
            <person name="Goodwin L."/>
            <person name="Pitluck S."/>
            <person name="Kyrpides N."/>
            <person name="Mavromatis K."/>
            <person name="Ivanova N."/>
            <person name="Ovchinnikova G."/>
            <person name="Sims D."/>
            <person name="Meincke L."/>
            <person name="Brettin T."/>
            <person name="Detter J.C."/>
            <person name="Han C."/>
            <person name="Larimer F."/>
            <person name="Land M."/>
            <person name="Hauser L."/>
            <person name="Markowitz V."/>
            <person name="Cheng J.-F."/>
            <person name="Hugenholtz P."/>
            <person name="Woyke T."/>
            <person name="Wu D."/>
            <person name="Klenk H.-P."/>
            <person name="Eisen J.A."/>
        </authorList>
    </citation>
    <scope>NUCLEOTIDE SEQUENCE [LARGE SCALE GENOMIC DNA]</scope>
    <source>
        <strain evidence="3">ATCC 700099 / DSM 44233 / CIP 104796 / JCM 9543 / NBRC 105858 / Y-104</strain>
    </source>
</reference>
<dbReference type="STRING" id="479431.Namu_4242"/>
<dbReference type="PANTHER" id="PTHR48079">
    <property type="entry name" value="PROTEIN YEEZ"/>
    <property type="match status" value="1"/>
</dbReference>
<keyword evidence="3" id="KW-1185">Reference proteome</keyword>
<dbReference type="AlphaFoldDB" id="C8XJH0"/>
<organism evidence="2 3">
    <name type="scientific">Nakamurella multipartita (strain ATCC 700099 / DSM 44233 / CIP 104796 / JCM 9543 / NBRC 105858 / Y-104)</name>
    <name type="common">Microsphaera multipartita</name>
    <dbReference type="NCBI Taxonomy" id="479431"/>
    <lineage>
        <taxon>Bacteria</taxon>
        <taxon>Bacillati</taxon>
        <taxon>Actinomycetota</taxon>
        <taxon>Actinomycetes</taxon>
        <taxon>Nakamurellales</taxon>
        <taxon>Nakamurellaceae</taxon>
        <taxon>Nakamurella</taxon>
    </lineage>
</organism>
<dbReference type="Gene3D" id="3.40.50.720">
    <property type="entry name" value="NAD(P)-binding Rossmann-like Domain"/>
    <property type="match status" value="1"/>
</dbReference>
<name>C8XJH0_NAKMY</name>
<dbReference type="HOGENOM" id="CLU_007383_6_1_11"/>
<evidence type="ECO:0000313" key="3">
    <source>
        <dbReference type="Proteomes" id="UP000002218"/>
    </source>
</evidence>
<reference evidence="2 3" key="2">
    <citation type="journal article" date="2010" name="Stand. Genomic Sci.">
        <title>Complete genome sequence of Nakamurella multipartita type strain (Y-104).</title>
        <authorList>
            <person name="Tice H."/>
            <person name="Mayilraj S."/>
            <person name="Sims D."/>
            <person name="Lapidus A."/>
            <person name="Nolan M."/>
            <person name="Lucas S."/>
            <person name="Glavina Del Rio T."/>
            <person name="Copeland A."/>
            <person name="Cheng J.F."/>
            <person name="Meincke L."/>
            <person name="Bruce D."/>
            <person name="Goodwin L."/>
            <person name="Pitluck S."/>
            <person name="Ivanova N."/>
            <person name="Mavromatis K."/>
            <person name="Ovchinnikova G."/>
            <person name="Pati A."/>
            <person name="Chen A."/>
            <person name="Palaniappan K."/>
            <person name="Land M."/>
            <person name="Hauser L."/>
            <person name="Chang Y.J."/>
            <person name="Jeffries C.D."/>
            <person name="Detter J.C."/>
            <person name="Brettin T."/>
            <person name="Rohde M."/>
            <person name="Goker M."/>
            <person name="Bristow J."/>
            <person name="Eisen J.A."/>
            <person name="Markowitz V."/>
            <person name="Hugenholtz P."/>
            <person name="Kyrpides N.C."/>
            <person name="Klenk H.P."/>
            <person name="Chen F."/>
        </authorList>
    </citation>
    <scope>NUCLEOTIDE SEQUENCE [LARGE SCALE GENOMIC DNA]</scope>
    <source>
        <strain evidence="3">ATCC 700099 / DSM 44233 / CIP 104796 / JCM 9543 / NBRC 105858 / Y-104</strain>
    </source>
</reference>
<dbReference type="FunCoup" id="C8XJH0">
    <property type="interactions" value="192"/>
</dbReference>
<dbReference type="eggNOG" id="COG0451">
    <property type="taxonomic scope" value="Bacteria"/>
</dbReference>